<proteinExistence type="predicted"/>
<reference evidence="1" key="1">
    <citation type="submission" date="2019-03" db="EMBL/GenBank/DDBJ databases">
        <title>WGS assembly of Setaria viridis.</title>
        <authorList>
            <person name="Huang P."/>
            <person name="Jenkins J."/>
            <person name="Grimwood J."/>
            <person name="Barry K."/>
            <person name="Healey A."/>
            <person name="Mamidi S."/>
            <person name="Sreedasyam A."/>
            <person name="Shu S."/>
            <person name="Feldman M."/>
            <person name="Wu J."/>
            <person name="Yu Y."/>
            <person name="Chen C."/>
            <person name="Johnson J."/>
            <person name="Rokhsar D."/>
            <person name="Baxter I."/>
            <person name="Schmutz J."/>
            <person name="Brutnell T."/>
            <person name="Kellogg E."/>
        </authorList>
    </citation>
    <scope>NUCLEOTIDE SEQUENCE [LARGE SCALE GENOMIC DNA]</scope>
</reference>
<dbReference type="Proteomes" id="UP000298652">
    <property type="component" value="Chromosome 3"/>
</dbReference>
<name>A0A4U6VH42_SETVI</name>
<dbReference type="EMBL" id="CM016554">
    <property type="protein sequence ID" value="TKW27333.1"/>
    <property type="molecule type" value="Genomic_DNA"/>
</dbReference>
<sequence>MKRICHSIKSPTSISDYLIGGRFSIGNRRCNLHVHNRFRDGRVESVNLGGGHARAEETRRQQQPHPSLVFCGSRARWSRRCAFTRPRRRHCPRPQVAGSATPPPDSKAPVLHIDGAWHHWPPSRCTSVLPVPAPPDHGTGGNIKIREWMSLTTSCRFSGSMVLSHSLRALGGTVSEDLNQQSARA</sequence>
<protein>
    <submittedName>
        <fullName evidence="1">Uncharacterized protein</fullName>
    </submittedName>
</protein>
<gene>
    <name evidence="1" type="ORF">SEVIR_3G251000v2</name>
</gene>
<evidence type="ECO:0000313" key="2">
    <source>
        <dbReference type="Proteomes" id="UP000298652"/>
    </source>
</evidence>
<accession>A0A4U6VH42</accession>
<organism evidence="1 2">
    <name type="scientific">Setaria viridis</name>
    <name type="common">Green bristlegrass</name>
    <name type="synonym">Setaria italica subsp. viridis</name>
    <dbReference type="NCBI Taxonomy" id="4556"/>
    <lineage>
        <taxon>Eukaryota</taxon>
        <taxon>Viridiplantae</taxon>
        <taxon>Streptophyta</taxon>
        <taxon>Embryophyta</taxon>
        <taxon>Tracheophyta</taxon>
        <taxon>Spermatophyta</taxon>
        <taxon>Magnoliopsida</taxon>
        <taxon>Liliopsida</taxon>
        <taxon>Poales</taxon>
        <taxon>Poaceae</taxon>
        <taxon>PACMAD clade</taxon>
        <taxon>Panicoideae</taxon>
        <taxon>Panicodae</taxon>
        <taxon>Paniceae</taxon>
        <taxon>Cenchrinae</taxon>
        <taxon>Setaria</taxon>
    </lineage>
</organism>
<dbReference type="AlphaFoldDB" id="A0A4U6VH42"/>
<keyword evidence="2" id="KW-1185">Reference proteome</keyword>
<dbReference type="Gramene" id="TKW27333">
    <property type="protein sequence ID" value="TKW27333"/>
    <property type="gene ID" value="SEVIR_3G251000v2"/>
</dbReference>
<evidence type="ECO:0000313" key="1">
    <source>
        <dbReference type="EMBL" id="TKW27333.1"/>
    </source>
</evidence>